<comment type="caution">
    <text evidence="1">The sequence shown here is derived from an EMBL/GenBank/DDBJ whole genome shotgun (WGS) entry which is preliminary data.</text>
</comment>
<evidence type="ECO:0000313" key="1">
    <source>
        <dbReference type="EMBL" id="KKK84036.1"/>
    </source>
</evidence>
<protein>
    <recommendedName>
        <fullName evidence="2">KOW domain-containing protein</fullName>
    </recommendedName>
</protein>
<dbReference type="AlphaFoldDB" id="A0A0F9BI29"/>
<organism evidence="1">
    <name type="scientific">marine sediment metagenome</name>
    <dbReference type="NCBI Taxonomy" id="412755"/>
    <lineage>
        <taxon>unclassified sequences</taxon>
        <taxon>metagenomes</taxon>
        <taxon>ecological metagenomes</taxon>
    </lineage>
</organism>
<dbReference type="EMBL" id="LAZR01051956">
    <property type="protein sequence ID" value="KKK84036.1"/>
    <property type="molecule type" value="Genomic_DNA"/>
</dbReference>
<reference evidence="1" key="1">
    <citation type="journal article" date="2015" name="Nature">
        <title>Complex archaea that bridge the gap between prokaryotes and eukaryotes.</title>
        <authorList>
            <person name="Spang A."/>
            <person name="Saw J.H."/>
            <person name="Jorgensen S.L."/>
            <person name="Zaremba-Niedzwiedzka K."/>
            <person name="Martijn J."/>
            <person name="Lind A.E."/>
            <person name="van Eijk R."/>
            <person name="Schleper C."/>
            <person name="Guy L."/>
            <person name="Ettema T.J."/>
        </authorList>
    </citation>
    <scope>NUCLEOTIDE SEQUENCE</scope>
</reference>
<proteinExistence type="predicted"/>
<gene>
    <name evidence="1" type="ORF">LCGC14_2787380</name>
</gene>
<name>A0A0F9BI29_9ZZZZ</name>
<sequence>MAKGTAKEIVICGRKIKLGDKLKVRYTGGRFQDDTIQGEVIELWENKEGSRLQARLSNGWCFHDNDIILI</sequence>
<evidence type="ECO:0008006" key="2">
    <source>
        <dbReference type="Google" id="ProtNLM"/>
    </source>
</evidence>
<accession>A0A0F9BI29</accession>